<dbReference type="Proteomes" id="UP000660380">
    <property type="component" value="Unassembled WGS sequence"/>
</dbReference>
<keyword evidence="3" id="KW-1185">Reference proteome</keyword>
<gene>
    <name evidence="2" type="ORF">H6G81_09740</name>
</gene>
<evidence type="ECO:0000313" key="3">
    <source>
        <dbReference type="Proteomes" id="UP000660380"/>
    </source>
</evidence>
<name>A0ABR8GPX0_9CYAN</name>
<protein>
    <submittedName>
        <fullName evidence="2">Uncharacterized protein</fullName>
    </submittedName>
</protein>
<feature type="region of interest" description="Disordered" evidence="1">
    <location>
        <begin position="1"/>
        <end position="23"/>
    </location>
</feature>
<organism evidence="2 3">
    <name type="scientific">Scytonema hofmannii FACHB-248</name>
    <dbReference type="NCBI Taxonomy" id="1842502"/>
    <lineage>
        <taxon>Bacteria</taxon>
        <taxon>Bacillati</taxon>
        <taxon>Cyanobacteriota</taxon>
        <taxon>Cyanophyceae</taxon>
        <taxon>Nostocales</taxon>
        <taxon>Scytonemataceae</taxon>
        <taxon>Scytonema</taxon>
    </lineage>
</organism>
<reference evidence="2 3" key="1">
    <citation type="journal article" date="2020" name="ISME J.">
        <title>Comparative genomics reveals insights into cyanobacterial evolution and habitat adaptation.</title>
        <authorList>
            <person name="Chen M.Y."/>
            <person name="Teng W.K."/>
            <person name="Zhao L."/>
            <person name="Hu C.X."/>
            <person name="Zhou Y.K."/>
            <person name="Han B.P."/>
            <person name="Song L.R."/>
            <person name="Shu W.S."/>
        </authorList>
    </citation>
    <scope>NUCLEOTIDE SEQUENCE [LARGE SCALE GENOMIC DNA]</scope>
    <source>
        <strain evidence="2 3">FACHB-248</strain>
    </source>
</reference>
<evidence type="ECO:0000256" key="1">
    <source>
        <dbReference type="SAM" id="MobiDB-lite"/>
    </source>
</evidence>
<feature type="compositionally biased region" description="Polar residues" evidence="1">
    <location>
        <begin position="1"/>
        <end position="22"/>
    </location>
</feature>
<proteinExistence type="predicted"/>
<accession>A0ABR8GPX0</accession>
<sequence length="81" mass="8960">MRAFLSSTDPNAPESNETNPQTIPCREPLRHLLIGTPKAVTSTIHYLKVVGYAEVSDWSRPQLTANPGEVISILVRSIFVQ</sequence>
<evidence type="ECO:0000313" key="2">
    <source>
        <dbReference type="EMBL" id="MBD2604798.1"/>
    </source>
</evidence>
<comment type="caution">
    <text evidence="2">The sequence shown here is derived from an EMBL/GenBank/DDBJ whole genome shotgun (WGS) entry which is preliminary data.</text>
</comment>
<dbReference type="EMBL" id="JACJTA010000015">
    <property type="protein sequence ID" value="MBD2604798.1"/>
    <property type="molecule type" value="Genomic_DNA"/>
</dbReference>